<dbReference type="PROSITE" id="PS50293">
    <property type="entry name" value="TPR_REGION"/>
    <property type="match status" value="3"/>
</dbReference>
<dbReference type="Pfam" id="PF13844">
    <property type="entry name" value="Glyco_transf_41"/>
    <property type="match status" value="2"/>
</dbReference>
<dbReference type="Gene3D" id="3.40.50.2000">
    <property type="entry name" value="Glycogen Phosphorylase B"/>
    <property type="match status" value="1"/>
</dbReference>
<dbReference type="Gene3D" id="3.40.50.11380">
    <property type="match status" value="1"/>
</dbReference>
<dbReference type="OrthoDB" id="101857at2"/>
<organism evidence="11 12">
    <name type="scientific">Undibacterium pigrum</name>
    <dbReference type="NCBI Taxonomy" id="401470"/>
    <lineage>
        <taxon>Bacteria</taxon>
        <taxon>Pseudomonadati</taxon>
        <taxon>Pseudomonadota</taxon>
        <taxon>Betaproteobacteria</taxon>
        <taxon>Burkholderiales</taxon>
        <taxon>Oxalobacteraceae</taxon>
        <taxon>Undibacterium</taxon>
    </lineage>
</organism>
<dbReference type="EC" id="2.4.1.255" evidence="3"/>
<protein>
    <recommendedName>
        <fullName evidence="3">protein O-GlcNAc transferase</fullName>
        <ecNumber evidence="3">2.4.1.255</ecNumber>
    </recommendedName>
</protein>
<gene>
    <name evidence="11" type="ORF">DFR42_11179</name>
</gene>
<feature type="repeat" description="TPR" evidence="8">
    <location>
        <begin position="68"/>
        <end position="101"/>
    </location>
</feature>
<dbReference type="PROSITE" id="PS50005">
    <property type="entry name" value="TPR"/>
    <property type="match status" value="11"/>
</dbReference>
<dbReference type="EMBL" id="QJKB01000011">
    <property type="protein sequence ID" value="PXX38713.1"/>
    <property type="molecule type" value="Genomic_DNA"/>
</dbReference>
<keyword evidence="4" id="KW-0328">Glycosyltransferase</keyword>
<evidence type="ECO:0000256" key="6">
    <source>
        <dbReference type="ARBA" id="ARBA00022737"/>
    </source>
</evidence>
<comment type="pathway">
    <text evidence="1">Protein modification; protein glycosylation.</text>
</comment>
<keyword evidence="5 11" id="KW-0808">Transferase</keyword>
<dbReference type="Pfam" id="PF13424">
    <property type="entry name" value="TPR_12"/>
    <property type="match status" value="1"/>
</dbReference>
<dbReference type="InterPro" id="IPR051939">
    <property type="entry name" value="Glycosyltr_41/O-GlcNAc_trsf"/>
</dbReference>
<dbReference type="PANTHER" id="PTHR44835:SF1">
    <property type="entry name" value="PROTEIN O-GLCNAC TRANSFERASE"/>
    <property type="match status" value="1"/>
</dbReference>
<feature type="repeat" description="TPR" evidence="8">
    <location>
        <begin position="204"/>
        <end position="237"/>
    </location>
</feature>
<feature type="repeat" description="TPR" evidence="8">
    <location>
        <begin position="442"/>
        <end position="475"/>
    </location>
</feature>
<dbReference type="Pfam" id="PF13432">
    <property type="entry name" value="TPR_16"/>
    <property type="match status" value="2"/>
</dbReference>
<feature type="repeat" description="TPR" evidence="8">
    <location>
        <begin position="476"/>
        <end position="509"/>
    </location>
</feature>
<keyword evidence="7 8" id="KW-0802">TPR repeat</keyword>
<evidence type="ECO:0000256" key="4">
    <source>
        <dbReference type="ARBA" id="ARBA00022676"/>
    </source>
</evidence>
<keyword evidence="12" id="KW-1185">Reference proteome</keyword>
<dbReference type="SMART" id="SM00028">
    <property type="entry name" value="TPR"/>
    <property type="match status" value="15"/>
</dbReference>
<comment type="similarity">
    <text evidence="2">Belongs to the glycosyltransferase 41 family. O-GlcNAc transferase subfamily.</text>
</comment>
<dbReference type="Proteomes" id="UP000247792">
    <property type="component" value="Unassembled WGS sequence"/>
</dbReference>
<feature type="repeat" description="TPR" evidence="8">
    <location>
        <begin position="102"/>
        <end position="135"/>
    </location>
</feature>
<evidence type="ECO:0000256" key="1">
    <source>
        <dbReference type="ARBA" id="ARBA00004922"/>
    </source>
</evidence>
<dbReference type="PANTHER" id="PTHR44835">
    <property type="entry name" value="UDP-N-ACETYLGLUCOSAMINE--PEPTIDE N-ACETYLGLUCOSAMINYLTRANSFERASE SPINDLY-RELATED"/>
    <property type="match status" value="1"/>
</dbReference>
<dbReference type="AlphaFoldDB" id="A0A318IUM2"/>
<evidence type="ECO:0000256" key="7">
    <source>
        <dbReference type="ARBA" id="ARBA00022803"/>
    </source>
</evidence>
<evidence type="ECO:0000256" key="2">
    <source>
        <dbReference type="ARBA" id="ARBA00005386"/>
    </source>
</evidence>
<dbReference type="SUPFAM" id="SSF48452">
    <property type="entry name" value="TPR-like"/>
    <property type="match status" value="3"/>
</dbReference>
<feature type="region of interest" description="Disordered" evidence="9">
    <location>
        <begin position="1"/>
        <end position="33"/>
    </location>
</feature>
<feature type="compositionally biased region" description="Polar residues" evidence="9">
    <location>
        <begin position="8"/>
        <end position="17"/>
    </location>
</feature>
<proteinExistence type="inferred from homology"/>
<feature type="domain" description="O-GlcNAc transferase C-terminal" evidence="10">
    <location>
        <begin position="615"/>
        <end position="775"/>
    </location>
</feature>
<feature type="repeat" description="TPR" evidence="8">
    <location>
        <begin position="545"/>
        <end position="578"/>
    </location>
</feature>
<sequence length="995" mass="112285">MLNWLKKQFSSASQEETTPAIDTRPTESEQSEQAAELKIQGDAFLKQGKPFEAQQCYEQALAIAPKDASLHNQLGDLYYERRDLKGAESHYRQAVHLQPDFVSALLNLGLTLDESGQFLEAESFYRQIISIKPDEVLAHYNLSVTLASQGRTEDAIASCRQALSIRPKFSQAYFQLASLLGMQGDANNAEEALRQAIECDPQFVQAHWTLANFLQQQNRIPEAIQKYREVLELAPQFDQARDSLLAILFSTQQYSEAESIYRKLCLSTPEDAGIQNNLGVTLKAQDKLADAEICFKLAIQLRPDFVEAYSNLGATQLQKNQLQEAVISYQKAIDYKPASLEFYPVLARILRQLTRIEEARNLLLHAIKLDGNFAHAHFELGLLYEEQGELSKAETEFRKTIELMPAHSVAHGYYGVLLMNQERYQEAEASLRRCIQEQPNEAAAHDNLGMVFYLQNKYSEAIPHFKKALELNPVLENAWNNLGSTYVRMEQWSDAETNYCKSLHINPDSPLTHINLARIYLNQKKFSKAEASFKAALKDKPDGFGDAYTILGTILQYTGRHMEAIACFRNAIAKDPGFMEAHSHLLFQLGLGNADSPEEYRTEVLAYQSKLAADSTPYTTWKVSPQINRRLRIGVVSADMGNHPVGYFLENVTKEFDLQKIELVAFSNKTRNDNVNARLRQYFSSWHSIENISDPVAAEMIHEQGIDILIDLAGHTAENRLPVFAWKPAPVQCSWLGYFGTTGVPGMDYVLADHISVPEQHEEYFSEKIWYLPETRLCFTPPAIQPSLEVAANPLPALLNNYITFACFQSTGKLTDFTLALWAQVMQSLPEARLRLQCRELENAEIRLHTQERLRQFGIAPERTELHGPSSREAYLAAHKQVDMILDTFPYAGGTTTCEALWMGIPTLTLTGTTMASRQGASLLTYAGLSDWIAKDKNEFVRLAISHSSDLNKLSQLRSTLRNQVLASPLFDATRFAHNLQDALIGIWSEFAKKL</sequence>
<feature type="repeat" description="TPR" evidence="8">
    <location>
        <begin position="510"/>
        <end position="543"/>
    </location>
</feature>
<dbReference type="InterPro" id="IPR011990">
    <property type="entry name" value="TPR-like_helical_dom_sf"/>
</dbReference>
<evidence type="ECO:0000256" key="8">
    <source>
        <dbReference type="PROSITE-ProRule" id="PRU00339"/>
    </source>
</evidence>
<accession>A0A318IUM2</accession>
<dbReference type="Pfam" id="PF13181">
    <property type="entry name" value="TPR_8"/>
    <property type="match status" value="3"/>
</dbReference>
<dbReference type="InterPro" id="IPR019734">
    <property type="entry name" value="TPR_rpt"/>
</dbReference>
<name>A0A318IUM2_9BURK</name>
<dbReference type="GO" id="GO:0097363">
    <property type="term" value="F:protein O-acetylglucosaminyltransferase activity"/>
    <property type="evidence" value="ECO:0007669"/>
    <property type="project" value="UniProtKB-EC"/>
</dbReference>
<feature type="repeat" description="TPR" evidence="8">
    <location>
        <begin position="374"/>
        <end position="407"/>
    </location>
</feature>
<dbReference type="Pfam" id="PF14559">
    <property type="entry name" value="TPR_19"/>
    <property type="match status" value="1"/>
</dbReference>
<evidence type="ECO:0000256" key="9">
    <source>
        <dbReference type="SAM" id="MobiDB-lite"/>
    </source>
</evidence>
<keyword evidence="6" id="KW-0677">Repeat</keyword>
<dbReference type="RefSeq" id="WP_110257554.1">
    <property type="nucleotide sequence ID" value="NZ_QJKB01000011.1"/>
</dbReference>
<reference evidence="11 12" key="1">
    <citation type="submission" date="2018-05" db="EMBL/GenBank/DDBJ databases">
        <title>Genomic Encyclopedia of Type Strains, Phase IV (KMG-IV): sequencing the most valuable type-strain genomes for metagenomic binning, comparative biology and taxonomic classification.</title>
        <authorList>
            <person name="Goeker M."/>
        </authorList>
    </citation>
    <scope>NUCLEOTIDE SEQUENCE [LARGE SCALE GENOMIC DNA]</scope>
    <source>
        <strain evidence="11 12">DSM 19792</strain>
    </source>
</reference>
<dbReference type="InterPro" id="IPR029489">
    <property type="entry name" value="OGT/SEC/SPY_C"/>
</dbReference>
<evidence type="ECO:0000259" key="10">
    <source>
        <dbReference type="Pfam" id="PF13844"/>
    </source>
</evidence>
<evidence type="ECO:0000256" key="3">
    <source>
        <dbReference type="ARBA" id="ARBA00011970"/>
    </source>
</evidence>
<evidence type="ECO:0000256" key="5">
    <source>
        <dbReference type="ARBA" id="ARBA00022679"/>
    </source>
</evidence>
<feature type="repeat" description="TPR" evidence="8">
    <location>
        <begin position="34"/>
        <end position="67"/>
    </location>
</feature>
<comment type="caution">
    <text evidence="11">The sequence shown here is derived from an EMBL/GenBank/DDBJ whole genome shotgun (WGS) entry which is preliminary data.</text>
</comment>
<dbReference type="Pfam" id="PF13414">
    <property type="entry name" value="TPR_11"/>
    <property type="match status" value="1"/>
</dbReference>
<feature type="domain" description="O-GlcNAc transferase C-terminal" evidence="10">
    <location>
        <begin position="797"/>
        <end position="980"/>
    </location>
</feature>
<evidence type="ECO:0000313" key="12">
    <source>
        <dbReference type="Proteomes" id="UP000247792"/>
    </source>
</evidence>
<feature type="repeat" description="TPR" evidence="8">
    <location>
        <begin position="170"/>
        <end position="203"/>
    </location>
</feature>
<feature type="repeat" description="TPR" evidence="8">
    <location>
        <begin position="306"/>
        <end position="339"/>
    </location>
</feature>
<evidence type="ECO:0000313" key="11">
    <source>
        <dbReference type="EMBL" id="PXX38713.1"/>
    </source>
</evidence>
<dbReference type="Gene3D" id="1.25.40.10">
    <property type="entry name" value="Tetratricopeptide repeat domain"/>
    <property type="match status" value="5"/>
</dbReference>